<proteinExistence type="evidence at transcript level"/>
<dbReference type="SUPFAM" id="SSF49599">
    <property type="entry name" value="TRAF domain-like"/>
    <property type="match status" value="1"/>
</dbReference>
<dbReference type="SMART" id="SM00061">
    <property type="entry name" value="MATH"/>
    <property type="match status" value="1"/>
</dbReference>
<feature type="region of interest" description="Disordered" evidence="1">
    <location>
        <begin position="1"/>
        <end position="23"/>
    </location>
</feature>
<dbReference type="CDD" id="cd00121">
    <property type="entry name" value="MATH"/>
    <property type="match status" value="1"/>
</dbReference>
<evidence type="ECO:0000313" key="3">
    <source>
        <dbReference type="EMBL" id="AFK49303.1"/>
    </source>
</evidence>
<sequence length="137" mass="15325">MTTVTAQSPPPPPPPPSFSSLSTTNASHEFLIEGYSLTKGMGIGKHIASEVFTGGGYEWAIYFYPDGKNPQDKSEFVSVYVTLESEVTNVRALFELKLLDQSGKGKHKVHSHFVHHLNLFTSQNLTLYHTLVHHWRT</sequence>
<name>I3T9W1_MEDTR</name>
<dbReference type="EMBL" id="BT149509">
    <property type="protein sequence ID" value="AFK49303.1"/>
    <property type="molecule type" value="mRNA"/>
</dbReference>
<accession>I3T9W1</accession>
<feature type="compositionally biased region" description="Pro residues" evidence="1">
    <location>
        <begin position="8"/>
        <end position="17"/>
    </location>
</feature>
<dbReference type="Gene3D" id="2.60.210.10">
    <property type="entry name" value="Apoptosis, Tumor Necrosis Factor Receptor Associated Protein 2, Chain A"/>
    <property type="match status" value="1"/>
</dbReference>
<dbReference type="PANTHER" id="PTHR26379:SF229">
    <property type="entry name" value="BTB_POZ AND MATH DOMAIN-CONTAINING PROTEIN 5-RELATED"/>
    <property type="match status" value="1"/>
</dbReference>
<evidence type="ECO:0000259" key="2">
    <source>
        <dbReference type="PROSITE" id="PS50144"/>
    </source>
</evidence>
<feature type="domain" description="MATH" evidence="2">
    <location>
        <begin position="25"/>
        <end position="137"/>
    </location>
</feature>
<organism evidence="3">
    <name type="scientific">Medicago truncatula</name>
    <name type="common">Barrel medic</name>
    <name type="synonym">Medicago tribuloides</name>
    <dbReference type="NCBI Taxonomy" id="3880"/>
    <lineage>
        <taxon>Eukaryota</taxon>
        <taxon>Viridiplantae</taxon>
        <taxon>Streptophyta</taxon>
        <taxon>Embryophyta</taxon>
        <taxon>Tracheophyta</taxon>
        <taxon>Spermatophyta</taxon>
        <taxon>Magnoliopsida</taxon>
        <taxon>eudicotyledons</taxon>
        <taxon>Gunneridae</taxon>
        <taxon>Pentapetalae</taxon>
        <taxon>rosids</taxon>
        <taxon>fabids</taxon>
        <taxon>Fabales</taxon>
        <taxon>Fabaceae</taxon>
        <taxon>Papilionoideae</taxon>
        <taxon>50 kb inversion clade</taxon>
        <taxon>NPAAA clade</taxon>
        <taxon>Hologalegina</taxon>
        <taxon>IRL clade</taxon>
        <taxon>Trifolieae</taxon>
        <taxon>Medicago</taxon>
    </lineage>
</organism>
<dbReference type="PANTHER" id="PTHR26379">
    <property type="entry name" value="BTB/POZ AND MATH DOMAIN-CONTAINING PROTEIN 1"/>
    <property type="match status" value="1"/>
</dbReference>
<dbReference type="InterPro" id="IPR045005">
    <property type="entry name" value="BPM1-6"/>
</dbReference>
<dbReference type="AlphaFoldDB" id="I3T9W1"/>
<reference evidence="3" key="1">
    <citation type="submission" date="2012-05" db="EMBL/GenBank/DDBJ databases">
        <authorList>
            <person name="Krishnakumar V."/>
            <person name="Cheung F."/>
            <person name="Xiao Y."/>
            <person name="Chan A."/>
            <person name="Moskal W.A."/>
            <person name="Town C.D."/>
        </authorList>
    </citation>
    <scope>NUCLEOTIDE SEQUENCE</scope>
</reference>
<dbReference type="InterPro" id="IPR002083">
    <property type="entry name" value="MATH/TRAF_dom"/>
</dbReference>
<dbReference type="GO" id="GO:0016567">
    <property type="term" value="P:protein ubiquitination"/>
    <property type="evidence" value="ECO:0007669"/>
    <property type="project" value="InterPro"/>
</dbReference>
<dbReference type="PROSITE" id="PS50144">
    <property type="entry name" value="MATH"/>
    <property type="match status" value="1"/>
</dbReference>
<dbReference type="InterPro" id="IPR008974">
    <property type="entry name" value="TRAF-like"/>
</dbReference>
<evidence type="ECO:0000256" key="1">
    <source>
        <dbReference type="SAM" id="MobiDB-lite"/>
    </source>
</evidence>
<dbReference type="Pfam" id="PF22486">
    <property type="entry name" value="MATH_2"/>
    <property type="match status" value="1"/>
</dbReference>
<protein>
    <recommendedName>
        <fullName evidence="2">MATH domain-containing protein</fullName>
    </recommendedName>
</protein>